<evidence type="ECO:0000313" key="1">
    <source>
        <dbReference type="EMBL" id="KGO94611.1"/>
    </source>
</evidence>
<dbReference type="Proteomes" id="UP000030111">
    <property type="component" value="Unassembled WGS sequence"/>
</dbReference>
<evidence type="ECO:0000313" key="2">
    <source>
        <dbReference type="Proteomes" id="UP000030111"/>
    </source>
</evidence>
<accession>A0A0A2MSN2</accession>
<evidence type="ECO:0008006" key="3">
    <source>
        <dbReference type="Google" id="ProtNLM"/>
    </source>
</evidence>
<reference evidence="1 2" key="1">
    <citation type="submission" date="2013-09" db="EMBL/GenBank/DDBJ databases">
        <authorList>
            <person name="Zeng Z."/>
            <person name="Chen C."/>
        </authorList>
    </citation>
    <scope>NUCLEOTIDE SEQUENCE [LARGE SCALE GENOMIC DNA]</scope>
    <source>
        <strain evidence="1 2">WB 4.1-42</strain>
    </source>
</reference>
<comment type="caution">
    <text evidence="1">The sequence shown here is derived from an EMBL/GenBank/DDBJ whole genome shotgun (WGS) entry which is preliminary data.</text>
</comment>
<organism evidence="1 2">
    <name type="scientific">Flavobacterium subsaxonicum WB 4.1-42 = DSM 21790</name>
    <dbReference type="NCBI Taxonomy" id="1121898"/>
    <lineage>
        <taxon>Bacteria</taxon>
        <taxon>Pseudomonadati</taxon>
        <taxon>Bacteroidota</taxon>
        <taxon>Flavobacteriia</taxon>
        <taxon>Flavobacteriales</taxon>
        <taxon>Flavobacteriaceae</taxon>
        <taxon>Flavobacterium</taxon>
    </lineage>
</organism>
<sequence>MLVPNRHANTPEYRYGFQGQEMDDELKGEGNSLNYTFRMHDPRVGRFFAVDPLAPNYAYNSPYAFSENNVIAYIELEGLEKIHYQAKRIGETNDFELDDSEEVSIEPIRIDPLGGVEIYAKPIFTLHREGRVKNFSSYQEMLDNLSTWWWWESDETQGTTEIGTFLSDGQLFFAGKVARLNRSSRIKLKKVNVKKVKTKIAVATIYKFGKVIPKKFIGNFNGINTRRFVNVLQRIPVTATYKTMYRNGKQFGFKYEWDLEGYSMKLEPTVGMGIQNLRKCGFIE</sequence>
<gene>
    <name evidence="1" type="ORF">Q766_00365</name>
</gene>
<dbReference type="InterPro" id="IPR022385">
    <property type="entry name" value="Rhs_assc_core"/>
</dbReference>
<protein>
    <recommendedName>
        <fullName evidence="3">RHS repeat-associated core domain-containing protein</fullName>
    </recommendedName>
</protein>
<keyword evidence="2" id="KW-1185">Reference proteome</keyword>
<dbReference type="NCBIfam" id="TIGR03696">
    <property type="entry name" value="Rhs_assc_core"/>
    <property type="match status" value="1"/>
</dbReference>
<dbReference type="STRING" id="1121898.GCA_000422725_00548"/>
<proteinExistence type="predicted"/>
<dbReference type="EMBL" id="JRLY01000001">
    <property type="protein sequence ID" value="KGO94611.1"/>
    <property type="molecule type" value="Genomic_DNA"/>
</dbReference>
<dbReference type="OrthoDB" id="2972467at2"/>
<name>A0A0A2MSN2_9FLAO</name>
<dbReference type="eggNOG" id="COG3209">
    <property type="taxonomic scope" value="Bacteria"/>
</dbReference>
<dbReference type="Gene3D" id="2.180.10.10">
    <property type="entry name" value="RHS repeat-associated core"/>
    <property type="match status" value="1"/>
</dbReference>
<dbReference type="AlphaFoldDB" id="A0A0A2MSN2"/>